<proteinExistence type="predicted"/>
<dbReference type="AlphaFoldDB" id="A0A0G4KRY6"/>
<protein>
    <submittedName>
        <fullName evidence="1">Uncharacterized protein</fullName>
    </submittedName>
</protein>
<evidence type="ECO:0000313" key="1">
    <source>
        <dbReference type="EMBL" id="CRK12215.1"/>
    </source>
</evidence>
<organism evidence="1 2">
    <name type="scientific">Verticillium longisporum</name>
    <name type="common">Verticillium dahliae var. longisporum</name>
    <dbReference type="NCBI Taxonomy" id="100787"/>
    <lineage>
        <taxon>Eukaryota</taxon>
        <taxon>Fungi</taxon>
        <taxon>Dikarya</taxon>
        <taxon>Ascomycota</taxon>
        <taxon>Pezizomycotina</taxon>
        <taxon>Sordariomycetes</taxon>
        <taxon>Hypocreomycetidae</taxon>
        <taxon>Glomerellales</taxon>
        <taxon>Plectosphaerellaceae</taxon>
        <taxon>Verticillium</taxon>
    </lineage>
</organism>
<dbReference type="EMBL" id="CVQI01002891">
    <property type="protein sequence ID" value="CRK12215.1"/>
    <property type="molecule type" value="Genomic_DNA"/>
</dbReference>
<sequence>MVLSPEGLVKVGHGKPVPNLVLLNPLNSLLEPLLAQRKLLHHGRNVLVASQLQHGLHLLPIADMAACQLGSIACKSARRHLRQRLITQANHVELAANIEDAQIRRQIKLVGSISAVEDKVKLESPFVGPAVLVCIDDARGPQCFGILLLAGRMRQRVHFRTQRLSPLQPQVAEAANADDGDFAAGLDTGAYEWGVRRQPGA</sequence>
<name>A0A0G4KRY6_VERLO</name>
<dbReference type="Proteomes" id="UP000045706">
    <property type="component" value="Unassembled WGS sequence"/>
</dbReference>
<accession>A0A0G4KRY6</accession>
<evidence type="ECO:0000313" key="2">
    <source>
        <dbReference type="Proteomes" id="UP000045706"/>
    </source>
</evidence>
<reference evidence="2" key="1">
    <citation type="submission" date="2015-05" db="EMBL/GenBank/DDBJ databases">
        <authorList>
            <person name="Fogelqvist Johan"/>
        </authorList>
    </citation>
    <scope>NUCLEOTIDE SEQUENCE [LARGE SCALE GENOMIC DNA]</scope>
</reference>
<gene>
    <name evidence="1" type="ORF">BN1723_009657</name>
</gene>